<feature type="transmembrane region" description="Helical" evidence="2">
    <location>
        <begin position="461"/>
        <end position="484"/>
    </location>
</feature>
<sequence>MREAIITDMADNNSSQTLLTPPSRTYDKAYSARNGTNTRYKLPLLILAQLSILATCTVGAAIILLASHKAIVHSWRITPAVWLSVVAGVYFVVLGALFSTGVAVIWWRCIAHGTTLERLHLVYAGSSPGDLASAFLAGWHARKVAVAAVFVLATKLAVGPMLQRSTVLELYQATKDIRMSFEIASEIPHGWLTIGPSSRNNAISTSQAMFFGGNMPTSNGTNHLCPGNGTCRAHVKAAGLNLWNSTDSTTLNLLDPANLNKTLFSIDLSINSDFGVPILFLETDFVSAVDDDCFATVTHETYGMIPATMQYPITIQGDQIIPDIVGAIENPVIISNNSNANASASALRGIRDALRPIYLSKGVLSLPQGGMPSTRQELNGFYVDMFATTGVVPGSNYAENVVKYCPLLWDSPTRYIMGQILGYNFRAARAVAGQRIDEKDRQDVMALYTGEELGYVTNFKWLAASVALMALGIIAALSLSWGWWQLGRYVTLSPLETGKALGSAVLAQAAPEQEAKFIMRHIGPELVAYDDDELIWAGSIYTSGVRGNLKTTPRPSRGSDESGPMDASHTETFENDYLPARRHRRTVRSLNEADPIRITRTFEHDRGCTTRAPHADEEELDIGQYGRPWSRDQSKDDLPLIQVLSNIAAPGHNSRRERAAHPSSVLRPRVCKRDL</sequence>
<name>A0ABR3S5J1_9PLEO</name>
<protein>
    <submittedName>
        <fullName evidence="3">Uncharacterized protein</fullName>
    </submittedName>
</protein>
<dbReference type="Proteomes" id="UP001521785">
    <property type="component" value="Unassembled WGS sequence"/>
</dbReference>
<accession>A0ABR3S5J1</accession>
<organism evidence="3 4">
    <name type="scientific">Paraconiothyrium brasiliense</name>
    <dbReference type="NCBI Taxonomy" id="300254"/>
    <lineage>
        <taxon>Eukaryota</taxon>
        <taxon>Fungi</taxon>
        <taxon>Dikarya</taxon>
        <taxon>Ascomycota</taxon>
        <taxon>Pezizomycotina</taxon>
        <taxon>Dothideomycetes</taxon>
        <taxon>Pleosporomycetidae</taxon>
        <taxon>Pleosporales</taxon>
        <taxon>Massarineae</taxon>
        <taxon>Didymosphaeriaceae</taxon>
        <taxon>Paraconiothyrium</taxon>
    </lineage>
</organism>
<feature type="region of interest" description="Disordered" evidence="1">
    <location>
        <begin position="547"/>
        <end position="580"/>
    </location>
</feature>
<keyword evidence="2" id="KW-0812">Transmembrane</keyword>
<dbReference type="PANTHER" id="PTHR37576">
    <property type="entry name" value="DEFECT AT LOW TEMPERATURE PROTEIN 1"/>
    <property type="match status" value="1"/>
</dbReference>
<keyword evidence="4" id="KW-1185">Reference proteome</keyword>
<keyword evidence="2" id="KW-1133">Transmembrane helix</keyword>
<gene>
    <name evidence="3" type="ORF">SLS60_000187</name>
</gene>
<evidence type="ECO:0000256" key="2">
    <source>
        <dbReference type="SAM" id="Phobius"/>
    </source>
</evidence>
<comment type="caution">
    <text evidence="3">The sequence shown here is derived from an EMBL/GenBank/DDBJ whole genome shotgun (WGS) entry which is preliminary data.</text>
</comment>
<dbReference type="EMBL" id="JAKJXO020000001">
    <property type="protein sequence ID" value="KAL1611964.1"/>
    <property type="molecule type" value="Genomic_DNA"/>
</dbReference>
<feature type="transmembrane region" description="Helical" evidence="2">
    <location>
        <begin position="80"/>
        <end position="107"/>
    </location>
</feature>
<keyword evidence="2" id="KW-0472">Membrane</keyword>
<evidence type="ECO:0000313" key="4">
    <source>
        <dbReference type="Proteomes" id="UP001521785"/>
    </source>
</evidence>
<feature type="transmembrane region" description="Helical" evidence="2">
    <location>
        <begin position="42"/>
        <end position="68"/>
    </location>
</feature>
<dbReference type="PANTHER" id="PTHR37576:SF2">
    <property type="entry name" value="DEFECT AT LOW TEMPERATURE PROTEIN 1"/>
    <property type="match status" value="1"/>
</dbReference>
<dbReference type="InterPro" id="IPR021514">
    <property type="entry name" value="DUF3176"/>
</dbReference>
<feature type="region of interest" description="Disordered" evidence="1">
    <location>
        <begin position="649"/>
        <end position="675"/>
    </location>
</feature>
<dbReference type="Pfam" id="PF11374">
    <property type="entry name" value="DUF3176"/>
    <property type="match status" value="1"/>
</dbReference>
<reference evidence="3 4" key="1">
    <citation type="submission" date="2024-02" db="EMBL/GenBank/DDBJ databases">
        <title>De novo assembly and annotation of 12 fungi associated with fruit tree decline syndrome in Ontario, Canada.</title>
        <authorList>
            <person name="Sulman M."/>
            <person name="Ellouze W."/>
            <person name="Ilyukhin E."/>
        </authorList>
    </citation>
    <scope>NUCLEOTIDE SEQUENCE [LARGE SCALE GENOMIC DNA]</scope>
    <source>
        <strain evidence="3 4">M42-189</strain>
    </source>
</reference>
<evidence type="ECO:0000256" key="1">
    <source>
        <dbReference type="SAM" id="MobiDB-lite"/>
    </source>
</evidence>
<evidence type="ECO:0000313" key="3">
    <source>
        <dbReference type="EMBL" id="KAL1611964.1"/>
    </source>
</evidence>
<proteinExistence type="predicted"/>